<keyword evidence="2" id="KW-0378">Hydrolase</keyword>
<keyword evidence="2" id="KW-0645">Protease</keyword>
<dbReference type="Pfam" id="PF04389">
    <property type="entry name" value="Peptidase_M28"/>
    <property type="match status" value="1"/>
</dbReference>
<proteinExistence type="predicted"/>
<dbReference type="AlphaFoldDB" id="A0A174L0T1"/>
<evidence type="ECO:0000313" key="3">
    <source>
        <dbReference type="Proteomes" id="UP000095765"/>
    </source>
</evidence>
<keyword evidence="2" id="KW-0031">Aminopeptidase</keyword>
<evidence type="ECO:0000259" key="1">
    <source>
        <dbReference type="Pfam" id="PF04389"/>
    </source>
</evidence>
<dbReference type="RefSeq" id="WP_006874444.1">
    <property type="nucleotide sequence ID" value="NZ_CABIWA010000002.1"/>
</dbReference>
<dbReference type="SUPFAM" id="SSF52025">
    <property type="entry name" value="PA domain"/>
    <property type="match status" value="1"/>
</dbReference>
<dbReference type="GeneID" id="72464410"/>
<name>A0A174L0T1_9FIRM</name>
<dbReference type="GO" id="GO:0004177">
    <property type="term" value="F:aminopeptidase activity"/>
    <property type="evidence" value="ECO:0007669"/>
    <property type="project" value="UniProtKB-KW"/>
</dbReference>
<protein>
    <submittedName>
        <fullName evidence="2">Predicted aminopeptidase, Iap family</fullName>
    </submittedName>
</protein>
<gene>
    <name evidence="2" type="ORF">ERS852551_00002</name>
</gene>
<dbReference type="SUPFAM" id="SSF53187">
    <property type="entry name" value="Zn-dependent exopeptidases"/>
    <property type="match status" value="1"/>
</dbReference>
<dbReference type="Proteomes" id="UP000095765">
    <property type="component" value="Unassembled WGS sequence"/>
</dbReference>
<feature type="domain" description="Peptidase M28" evidence="1">
    <location>
        <begin position="228"/>
        <end position="425"/>
    </location>
</feature>
<dbReference type="EMBL" id="CZBE01000001">
    <property type="protein sequence ID" value="CUP18184.1"/>
    <property type="molecule type" value="Genomic_DNA"/>
</dbReference>
<dbReference type="PANTHER" id="PTHR10404:SF46">
    <property type="entry name" value="VACUOLAR PROTEIN SORTING-ASSOCIATED PROTEIN 70"/>
    <property type="match status" value="1"/>
</dbReference>
<dbReference type="InterPro" id="IPR046450">
    <property type="entry name" value="PA_dom_sf"/>
</dbReference>
<dbReference type="Gene3D" id="3.50.30.30">
    <property type="match status" value="1"/>
</dbReference>
<dbReference type="InterPro" id="IPR039373">
    <property type="entry name" value="Peptidase_M28B"/>
</dbReference>
<evidence type="ECO:0000313" key="2">
    <source>
        <dbReference type="EMBL" id="CUP18184.1"/>
    </source>
</evidence>
<organism evidence="2 3">
    <name type="scientific">Anaerotruncus colihominis</name>
    <dbReference type="NCBI Taxonomy" id="169435"/>
    <lineage>
        <taxon>Bacteria</taxon>
        <taxon>Bacillati</taxon>
        <taxon>Bacillota</taxon>
        <taxon>Clostridia</taxon>
        <taxon>Eubacteriales</taxon>
        <taxon>Oscillospiraceae</taxon>
        <taxon>Anaerotruncus</taxon>
    </lineage>
</organism>
<dbReference type="InterPro" id="IPR007484">
    <property type="entry name" value="Peptidase_M28"/>
</dbReference>
<dbReference type="OrthoDB" id="1642156at2"/>
<reference evidence="2 3" key="1">
    <citation type="submission" date="2015-09" db="EMBL/GenBank/DDBJ databases">
        <authorList>
            <consortium name="Pathogen Informatics"/>
        </authorList>
    </citation>
    <scope>NUCLEOTIDE SEQUENCE [LARGE SCALE GENOMIC DNA]</scope>
    <source>
        <strain evidence="2 3">2789STDY5834939</strain>
    </source>
</reference>
<accession>A0A174L0T1</accession>
<dbReference type="Gene3D" id="3.40.630.10">
    <property type="entry name" value="Zn peptidases"/>
    <property type="match status" value="1"/>
</dbReference>
<sequence>MTLSDVQAAFLEQIDIDESYRFAKELEQFKSNPALGYRTAGSQAEFDAGEHIRARMLEIGLTDVKKDAFTLDTWEFSHARLRVELPGGARVFELGAYQTAFDTNGWRPFTMISAGRGTAAELDQLDVAGKLVLIEINQRADWWIAYPAYQAHLRGAAAVIAVQSGGYAQAHPAALNAQNICGPADAPAFSMSRADAGLLEAVLGGFGGEAQVQFDACSTIGHGGVSYNITGCIEGEDRTSYILLSAHYDSYFTGFQDDNAAVAMMLGIAAALIRMGLRPRHTLVFCAFAAEEWGVCDSKYDWSTGAYNQVFRVRPDWPGKIHAALNFELPACAHGRQAVIRGVYEWMPFLEAFAASFSTAYPGCVGLFPAGIGAAAPVLTWSDDFSLAISGIPSLVNDFAEGSFMESHYHSQFDNDDAYDPAVYRFHHALYGALTLAFDARAVPPLDFSPRLAALRKTLDTQLCARVGTDARPLLEAAADAEKRAQAAARAARGARSPKDARALSAGLLKAFHLCEDAFTRLDWHDAVIFPHEYAQTNLSFLLKARESLCAGDTAAACDALCAVDCNRYALAFDDKVCAHFTDYARQQPLDRLMWGAGRLPGDCRLFSTVRALKRPCSEADIAAALNAVERAYGEQRAALVRCIGEENAACRRLAELLKTLPGLERA</sequence>
<dbReference type="PANTHER" id="PTHR10404">
    <property type="entry name" value="N-ACETYLATED-ALPHA-LINKED ACIDIC DIPEPTIDASE"/>
    <property type="match status" value="1"/>
</dbReference>